<evidence type="ECO:0000313" key="1">
    <source>
        <dbReference type="EMBL" id="GAA3731364.1"/>
    </source>
</evidence>
<gene>
    <name evidence="1" type="ORF">GCM10022422_11930</name>
</gene>
<dbReference type="Proteomes" id="UP001501367">
    <property type="component" value="Unassembled WGS sequence"/>
</dbReference>
<comment type="caution">
    <text evidence="1">The sequence shown here is derived from an EMBL/GenBank/DDBJ whole genome shotgun (WGS) entry which is preliminary data.</text>
</comment>
<sequence>MALNNIEFEQFKQTLKKASEELGTKEIVYFSEWAYFLPSHTLKMNEVSLPEKYDIPTAWDGFGIDDLDKLEKIGFLVKTFEWEEESFTFEKIIKYLIIAQ</sequence>
<dbReference type="RefSeq" id="WP_198857170.1">
    <property type="nucleotide sequence ID" value="NZ_BAABDT010000002.1"/>
</dbReference>
<accession>A0ABP7F4U2</accession>
<reference evidence="2" key="1">
    <citation type="journal article" date="2019" name="Int. J. Syst. Evol. Microbiol.">
        <title>The Global Catalogue of Microorganisms (GCM) 10K type strain sequencing project: providing services to taxonomists for standard genome sequencing and annotation.</title>
        <authorList>
            <consortium name="The Broad Institute Genomics Platform"/>
            <consortium name="The Broad Institute Genome Sequencing Center for Infectious Disease"/>
            <person name="Wu L."/>
            <person name="Ma J."/>
        </authorList>
    </citation>
    <scope>NUCLEOTIDE SEQUENCE [LARGE SCALE GENOMIC DNA]</scope>
    <source>
        <strain evidence="2">JCM 17336</strain>
    </source>
</reference>
<evidence type="ECO:0000313" key="2">
    <source>
        <dbReference type="Proteomes" id="UP001501367"/>
    </source>
</evidence>
<keyword evidence="2" id="KW-1185">Reference proteome</keyword>
<name>A0ABP7F4U2_9FLAO</name>
<organism evidence="1 2">
    <name type="scientific">Flavobacterium ginsengisoli</name>
    <dbReference type="NCBI Taxonomy" id="871694"/>
    <lineage>
        <taxon>Bacteria</taxon>
        <taxon>Pseudomonadati</taxon>
        <taxon>Bacteroidota</taxon>
        <taxon>Flavobacteriia</taxon>
        <taxon>Flavobacteriales</taxon>
        <taxon>Flavobacteriaceae</taxon>
        <taxon>Flavobacterium</taxon>
    </lineage>
</organism>
<protein>
    <submittedName>
        <fullName evidence="1">Uncharacterized protein</fullName>
    </submittedName>
</protein>
<dbReference type="EMBL" id="BAABDT010000002">
    <property type="protein sequence ID" value="GAA3731364.1"/>
    <property type="molecule type" value="Genomic_DNA"/>
</dbReference>
<proteinExistence type="predicted"/>